<evidence type="ECO:0000256" key="1">
    <source>
        <dbReference type="SAM" id="MobiDB-lite"/>
    </source>
</evidence>
<evidence type="ECO:0000313" key="2">
    <source>
        <dbReference type="EMBL" id="ANQ11053.1"/>
    </source>
</evidence>
<protein>
    <submittedName>
        <fullName evidence="2">Uncharacterized protein</fullName>
    </submittedName>
</protein>
<feature type="region of interest" description="Disordered" evidence="1">
    <location>
        <begin position="152"/>
        <end position="171"/>
    </location>
</feature>
<dbReference type="RefSeq" id="XP_019917748.1">
    <property type="nucleotide sequence ID" value="XM_020062002.1"/>
</dbReference>
<feature type="region of interest" description="Disordered" evidence="1">
    <location>
        <begin position="667"/>
        <end position="691"/>
    </location>
</feature>
<feature type="compositionally biased region" description="Basic and acidic residues" evidence="1">
    <location>
        <begin position="750"/>
        <end position="760"/>
    </location>
</feature>
<name>A0A1B1E7U2_9APIC</name>
<feature type="non-terminal residue" evidence="2">
    <location>
        <position position="782"/>
    </location>
</feature>
<dbReference type="AlphaFoldDB" id="A0A1B1E7U2"/>
<gene>
    <name evidence="2" type="ORF">PCOAH_00052220</name>
</gene>
<dbReference type="EMBL" id="CP016252">
    <property type="protein sequence ID" value="ANQ11053.1"/>
    <property type="molecule type" value="Genomic_DNA"/>
</dbReference>
<feature type="region of interest" description="Disordered" evidence="1">
    <location>
        <begin position="738"/>
        <end position="769"/>
    </location>
</feature>
<evidence type="ECO:0000313" key="3">
    <source>
        <dbReference type="Proteomes" id="UP000092716"/>
    </source>
</evidence>
<reference evidence="3" key="1">
    <citation type="submission" date="2016-06" db="EMBL/GenBank/DDBJ databases">
        <title>First high quality genome sequence of Plasmodium coatneyi using continuous long reads from single molecule, real-time sequencing.</title>
        <authorList>
            <person name="Chien J.-T."/>
            <person name="Pakala S.B."/>
            <person name="Geraldo J.A."/>
            <person name="Lapp S.A."/>
            <person name="Barnwell J.W."/>
            <person name="Kissinger J.C."/>
            <person name="Galinski M.R."/>
            <person name="Humphrey J.C."/>
        </authorList>
    </citation>
    <scope>NUCLEOTIDE SEQUENCE [LARGE SCALE GENOMIC DNA]</scope>
    <source>
        <strain evidence="3">Hackeri</strain>
    </source>
</reference>
<proteinExistence type="predicted"/>
<accession>A0A1B1E7U2</accession>
<dbReference type="KEGG" id="pcot:PCOAH_00052220"/>
<organism evidence="2 3">
    <name type="scientific">Plasmodium coatneyi</name>
    <dbReference type="NCBI Taxonomy" id="208452"/>
    <lineage>
        <taxon>Eukaryota</taxon>
        <taxon>Sar</taxon>
        <taxon>Alveolata</taxon>
        <taxon>Apicomplexa</taxon>
        <taxon>Aconoidasida</taxon>
        <taxon>Haemosporida</taxon>
        <taxon>Plasmodiidae</taxon>
        <taxon>Plasmodium</taxon>
    </lineage>
</organism>
<dbReference type="Proteomes" id="UP000092716">
    <property type="component" value="Chromosome 14"/>
</dbReference>
<keyword evidence="3" id="KW-1185">Reference proteome</keyword>
<dbReference type="OrthoDB" id="371577at2759"/>
<sequence>MNTLLRPASRITWLIGTRHGVKKKGTFPTLRNGVAWEIPRGKRERERKRKTDERTKKTVKVSLHLDRKNVNTMNLISSIGDNKKLLLYALCQAYKKGEKKLGGKKLDDLIEALCEKVITKEGGLHLREKLLYLSCIPSKSYAERITLTRGDLKDGRIPPPGRSGSASHAGRQNMQKKLIEWIDHKNAFNYYCTVLKKRKNNSLDDNEIDEDVTNFFLKKLNAPLVSTISLYLQNVAYLNSKVTIRTNSLYLLMTFMLKYVKHKTNRRISVVRLCKHTELLTSVINAAKIKIEKNNRDAEKDVDMLNKLKMMNKNEYPLDTSSFVNMCWEGVGTRGNAELASSLGNNLAYITGHFYHYFNIYEFECQREGWPAGESHSKETINIGEVNVRNEEEVPPGKLSILSRATDDNDVMTRQIIYMIYFLNNALVCSLNKLIKKYKKGSSTGGTSINETSSGCFPPHMEGETIRIITNYMFTCLPYNIFCKTLFNKLEELLIHMGALEKTLSHFLLTPSTLVQFMHLMSIQYNGVHVDDGVNSFLWKNCLTEIFSNDCKILSKKDKILLYISISKIFFSKKKKTYLFKLNSILFPELVNFTYRDLYTLVYSISCSKFCDLPFFEALLRNIHKLRQKYSTRKLWTILSIFQPFDLNMSIFNMLLSYANCDGNEQKREKKKEELDEPFEQHTTNEDAKKLEEDLENKERILKELAAHIRENHSGDSFSFSESDMLELHSEDNALRCEGPGDAILLPDDETTKRNAQTKEGKKKTKMRTKMCKPNWTCQETK</sequence>
<dbReference type="VEuPathDB" id="PlasmoDB:PCOAH_00052220"/>
<dbReference type="GeneID" id="30911956"/>